<protein>
    <recommendedName>
        <fullName evidence="2">histidine kinase</fullName>
        <ecNumber evidence="2">2.7.13.3</ecNumber>
    </recommendedName>
</protein>
<dbReference type="InterPro" id="IPR004358">
    <property type="entry name" value="Sig_transdc_His_kin-like_C"/>
</dbReference>
<dbReference type="Gene3D" id="3.30.565.10">
    <property type="entry name" value="Histidine kinase-like ATPase, C-terminal domain"/>
    <property type="match status" value="1"/>
</dbReference>
<evidence type="ECO:0000256" key="6">
    <source>
        <dbReference type="ARBA" id="ARBA00022840"/>
    </source>
</evidence>
<accession>A0ABY7C4P8</accession>
<dbReference type="Proteomes" id="UP001164020">
    <property type="component" value="Chromosome"/>
</dbReference>
<evidence type="ECO:0000256" key="5">
    <source>
        <dbReference type="ARBA" id="ARBA00022777"/>
    </source>
</evidence>
<dbReference type="PANTHER" id="PTHR44936">
    <property type="entry name" value="SENSOR PROTEIN CREC"/>
    <property type="match status" value="1"/>
</dbReference>
<evidence type="ECO:0000256" key="4">
    <source>
        <dbReference type="ARBA" id="ARBA00022741"/>
    </source>
</evidence>
<proteinExistence type="predicted"/>
<dbReference type="SUPFAM" id="SSF55874">
    <property type="entry name" value="ATPase domain of HSP90 chaperone/DNA topoisomerase II/histidine kinase"/>
    <property type="match status" value="1"/>
</dbReference>
<dbReference type="PANTHER" id="PTHR44936:SF10">
    <property type="entry name" value="SENSOR PROTEIN RSTB"/>
    <property type="match status" value="1"/>
</dbReference>
<evidence type="ECO:0000259" key="7">
    <source>
        <dbReference type="PROSITE" id="PS50109"/>
    </source>
</evidence>
<keyword evidence="4" id="KW-0547">Nucleotide-binding</keyword>
<sequence>MRHAPAPCQIVVTVARSADRIHLCVADNGPGVPFEERDRIFRRLHRLDRSRTTSGSGLGLALVAAIAELHDGRVEALDNGPGLRVRIELPAASAAKSGGNYERV</sequence>
<dbReference type="RefSeq" id="WP_268883599.1">
    <property type="nucleotide sequence ID" value="NZ_CP114029.1"/>
</dbReference>
<dbReference type="InterPro" id="IPR050980">
    <property type="entry name" value="2C_sensor_his_kinase"/>
</dbReference>
<dbReference type="InterPro" id="IPR003594">
    <property type="entry name" value="HATPase_dom"/>
</dbReference>
<dbReference type="InterPro" id="IPR005467">
    <property type="entry name" value="His_kinase_dom"/>
</dbReference>
<dbReference type="PROSITE" id="PS50109">
    <property type="entry name" value="HIS_KIN"/>
    <property type="match status" value="1"/>
</dbReference>
<evidence type="ECO:0000256" key="1">
    <source>
        <dbReference type="ARBA" id="ARBA00000085"/>
    </source>
</evidence>
<dbReference type="InterPro" id="IPR036890">
    <property type="entry name" value="HATPase_C_sf"/>
</dbReference>
<keyword evidence="9" id="KW-1185">Reference proteome</keyword>
<name>A0ABY7C4P8_9HYPH</name>
<organism evidence="8 9">
    <name type="scientific">Jiella pelagia</name>
    <dbReference type="NCBI Taxonomy" id="2986949"/>
    <lineage>
        <taxon>Bacteria</taxon>
        <taxon>Pseudomonadati</taxon>
        <taxon>Pseudomonadota</taxon>
        <taxon>Alphaproteobacteria</taxon>
        <taxon>Hyphomicrobiales</taxon>
        <taxon>Aurantimonadaceae</taxon>
        <taxon>Jiella</taxon>
    </lineage>
</organism>
<feature type="domain" description="Histidine kinase" evidence="7">
    <location>
        <begin position="1"/>
        <end position="93"/>
    </location>
</feature>
<gene>
    <name evidence="8" type="ORF">OH818_03570</name>
</gene>
<dbReference type="EMBL" id="CP114029">
    <property type="protein sequence ID" value="WAP71054.1"/>
    <property type="molecule type" value="Genomic_DNA"/>
</dbReference>
<dbReference type="CDD" id="cd00075">
    <property type="entry name" value="HATPase"/>
    <property type="match status" value="1"/>
</dbReference>
<dbReference type="Pfam" id="PF02518">
    <property type="entry name" value="HATPase_c"/>
    <property type="match status" value="1"/>
</dbReference>
<comment type="catalytic activity">
    <reaction evidence="1">
        <text>ATP + protein L-histidine = ADP + protein N-phospho-L-histidine.</text>
        <dbReference type="EC" id="2.7.13.3"/>
    </reaction>
</comment>
<evidence type="ECO:0000256" key="3">
    <source>
        <dbReference type="ARBA" id="ARBA00022679"/>
    </source>
</evidence>
<reference evidence="8" key="1">
    <citation type="submission" date="2022-12" db="EMBL/GenBank/DDBJ databases">
        <title>Jiella pelagia sp. nov., isolated from phosphonate enriched culture of Northwest Pacific surface seawater.</title>
        <authorList>
            <person name="Shin D.Y."/>
            <person name="Hwang C.Y."/>
        </authorList>
    </citation>
    <scope>NUCLEOTIDE SEQUENCE</scope>
    <source>
        <strain evidence="8">HL-NP1</strain>
    </source>
</reference>
<evidence type="ECO:0000313" key="9">
    <source>
        <dbReference type="Proteomes" id="UP001164020"/>
    </source>
</evidence>
<evidence type="ECO:0000313" key="8">
    <source>
        <dbReference type="EMBL" id="WAP71054.1"/>
    </source>
</evidence>
<dbReference type="GO" id="GO:0005524">
    <property type="term" value="F:ATP binding"/>
    <property type="evidence" value="ECO:0007669"/>
    <property type="project" value="UniProtKB-KW"/>
</dbReference>
<keyword evidence="6 8" id="KW-0067">ATP-binding</keyword>
<dbReference type="PRINTS" id="PR00344">
    <property type="entry name" value="BCTRLSENSOR"/>
</dbReference>
<dbReference type="SMART" id="SM00387">
    <property type="entry name" value="HATPase_c"/>
    <property type="match status" value="1"/>
</dbReference>
<keyword evidence="3" id="KW-0808">Transferase</keyword>
<evidence type="ECO:0000256" key="2">
    <source>
        <dbReference type="ARBA" id="ARBA00012438"/>
    </source>
</evidence>
<dbReference type="EC" id="2.7.13.3" evidence="2"/>
<keyword evidence="5" id="KW-0418">Kinase</keyword>